<name>A0A382U975_9ZZZZ</name>
<feature type="non-terminal residue" evidence="1">
    <location>
        <position position="40"/>
    </location>
</feature>
<evidence type="ECO:0008006" key="2">
    <source>
        <dbReference type="Google" id="ProtNLM"/>
    </source>
</evidence>
<dbReference type="SUPFAM" id="SSF55961">
    <property type="entry name" value="Bet v1-like"/>
    <property type="match status" value="1"/>
</dbReference>
<proteinExistence type="predicted"/>
<protein>
    <recommendedName>
        <fullName evidence="2">START domain-containing protein</fullName>
    </recommendedName>
</protein>
<accession>A0A382U975</accession>
<organism evidence="1">
    <name type="scientific">marine metagenome</name>
    <dbReference type="NCBI Taxonomy" id="408172"/>
    <lineage>
        <taxon>unclassified sequences</taxon>
        <taxon>metagenomes</taxon>
        <taxon>ecological metagenomes</taxon>
    </lineage>
</organism>
<sequence length="40" mass="4546">VSGVQRWVLVDASPEVVFAYLTDLPRHGEWDDQTGFTVVR</sequence>
<gene>
    <name evidence="1" type="ORF">METZ01_LOCUS383411</name>
</gene>
<dbReference type="EMBL" id="UINC01142301">
    <property type="protein sequence ID" value="SVD30557.1"/>
    <property type="molecule type" value="Genomic_DNA"/>
</dbReference>
<dbReference type="AlphaFoldDB" id="A0A382U975"/>
<reference evidence="1" key="1">
    <citation type="submission" date="2018-05" db="EMBL/GenBank/DDBJ databases">
        <authorList>
            <person name="Lanie J.A."/>
            <person name="Ng W.-L."/>
            <person name="Kazmierczak K.M."/>
            <person name="Andrzejewski T.M."/>
            <person name="Davidsen T.M."/>
            <person name="Wayne K.J."/>
            <person name="Tettelin H."/>
            <person name="Glass J.I."/>
            <person name="Rusch D."/>
            <person name="Podicherti R."/>
            <person name="Tsui H.-C.T."/>
            <person name="Winkler M.E."/>
        </authorList>
    </citation>
    <scope>NUCLEOTIDE SEQUENCE</scope>
</reference>
<feature type="non-terminal residue" evidence="1">
    <location>
        <position position="1"/>
    </location>
</feature>
<dbReference type="InterPro" id="IPR023393">
    <property type="entry name" value="START-like_dom_sf"/>
</dbReference>
<evidence type="ECO:0000313" key="1">
    <source>
        <dbReference type="EMBL" id="SVD30557.1"/>
    </source>
</evidence>
<dbReference type="Gene3D" id="3.30.530.20">
    <property type="match status" value="1"/>
</dbReference>